<evidence type="ECO:0000256" key="1">
    <source>
        <dbReference type="ARBA" id="ARBA00001255"/>
    </source>
</evidence>
<evidence type="ECO:0000256" key="3">
    <source>
        <dbReference type="ARBA" id="ARBA00023277"/>
    </source>
</evidence>
<comment type="caution">
    <text evidence="5">The sequence shown here is derived from an EMBL/GenBank/DDBJ whole genome shotgun (WGS) entry which is preliminary data.</text>
</comment>
<evidence type="ECO:0000313" key="6">
    <source>
        <dbReference type="Proteomes" id="UP001610563"/>
    </source>
</evidence>
<dbReference type="Pfam" id="PF05691">
    <property type="entry name" value="Raffinose_syn"/>
    <property type="match status" value="2"/>
</dbReference>
<comment type="catalytic activity">
    <reaction evidence="1">
        <text>Hydrolysis of terminal, non-reducing alpha-D-galactose residues in alpha-D-galactosides, including galactose oligosaccharides, galactomannans and galactolipids.</text>
        <dbReference type="EC" id="3.2.1.22"/>
    </reaction>
</comment>
<protein>
    <submittedName>
        <fullName evidence="5">Glycoside hydrolase superfamily</fullName>
    </submittedName>
</protein>
<keyword evidence="6" id="KW-1185">Reference proteome</keyword>
<dbReference type="GO" id="GO:0016787">
    <property type="term" value="F:hydrolase activity"/>
    <property type="evidence" value="ECO:0007669"/>
    <property type="project" value="UniProtKB-KW"/>
</dbReference>
<dbReference type="PANTHER" id="PTHR31268:SF32">
    <property type="entry name" value="GALACTINOL--SUCROSE GALACTOSYLTRANSFERASE 2-RELATED"/>
    <property type="match status" value="1"/>
</dbReference>
<dbReference type="Gene3D" id="3.20.20.70">
    <property type="entry name" value="Aldolase class I"/>
    <property type="match status" value="1"/>
</dbReference>
<dbReference type="InterPro" id="IPR008811">
    <property type="entry name" value="Glycosyl_hydrolases_36"/>
</dbReference>
<evidence type="ECO:0000256" key="2">
    <source>
        <dbReference type="ARBA" id="ARBA00007240"/>
    </source>
</evidence>
<keyword evidence="5" id="KW-0378">Hydrolase</keyword>
<gene>
    <name evidence="5" type="ORF">BJX66DRAFT_341583</name>
</gene>
<accession>A0ABR4FUR2</accession>
<dbReference type="PANTHER" id="PTHR31268">
    <property type="match status" value="1"/>
</dbReference>
<keyword evidence="3" id="KW-0119">Carbohydrate metabolism</keyword>
<dbReference type="EMBL" id="JBFTWV010000105">
    <property type="protein sequence ID" value="KAL2786999.1"/>
    <property type="molecule type" value="Genomic_DNA"/>
</dbReference>
<dbReference type="SUPFAM" id="SSF51445">
    <property type="entry name" value="(Trans)glycosidases"/>
    <property type="match status" value="1"/>
</dbReference>
<evidence type="ECO:0000313" key="5">
    <source>
        <dbReference type="EMBL" id="KAL2786999.1"/>
    </source>
</evidence>
<proteinExistence type="inferred from homology"/>
<reference evidence="5 6" key="1">
    <citation type="submission" date="2024-07" db="EMBL/GenBank/DDBJ databases">
        <title>Section-level genome sequencing and comparative genomics of Aspergillus sections Usti and Cavernicolus.</title>
        <authorList>
            <consortium name="Lawrence Berkeley National Laboratory"/>
            <person name="Nybo J.L."/>
            <person name="Vesth T.C."/>
            <person name="Theobald S."/>
            <person name="Frisvad J.C."/>
            <person name="Larsen T.O."/>
            <person name="Kjaerboelling I."/>
            <person name="Rothschild-Mancinelli K."/>
            <person name="Lyhne E.K."/>
            <person name="Kogle M.E."/>
            <person name="Barry K."/>
            <person name="Clum A."/>
            <person name="Na H."/>
            <person name="Ledsgaard L."/>
            <person name="Lin J."/>
            <person name="Lipzen A."/>
            <person name="Kuo A."/>
            <person name="Riley R."/>
            <person name="Mondo S."/>
            <person name="Labutti K."/>
            <person name="Haridas S."/>
            <person name="Pangalinan J."/>
            <person name="Salamov A.A."/>
            <person name="Simmons B.A."/>
            <person name="Magnuson J.K."/>
            <person name="Chen J."/>
            <person name="Drula E."/>
            <person name="Henrissat B."/>
            <person name="Wiebenga A."/>
            <person name="Lubbers R.J."/>
            <person name="Gomes A.C."/>
            <person name="Makela M.R."/>
            <person name="Stajich J."/>
            <person name="Grigoriev I.V."/>
            <person name="Mortensen U.H."/>
            <person name="De Vries R.P."/>
            <person name="Baker S.E."/>
            <person name="Andersen M.R."/>
        </authorList>
    </citation>
    <scope>NUCLEOTIDE SEQUENCE [LARGE SCALE GENOMIC DNA]</scope>
    <source>
        <strain evidence="5 6">CBS 209.92</strain>
    </source>
</reference>
<comment type="similarity">
    <text evidence="2">Belongs to the glycosyl hydrolases 36 family.</text>
</comment>
<evidence type="ECO:0000256" key="4">
    <source>
        <dbReference type="ARBA" id="ARBA00049426"/>
    </source>
</evidence>
<dbReference type="Proteomes" id="UP001610563">
    <property type="component" value="Unassembled WGS sequence"/>
</dbReference>
<comment type="catalytic activity">
    <reaction evidence="4">
        <text>alpha-D-galactosyl-(1-&gt;3)-1D-myo-inositol + sucrose = raffinose + myo-inositol</text>
        <dbReference type="Rhea" id="RHEA:20161"/>
        <dbReference type="ChEBI" id="CHEBI:16634"/>
        <dbReference type="ChEBI" id="CHEBI:17268"/>
        <dbReference type="ChEBI" id="CHEBI:17505"/>
        <dbReference type="ChEBI" id="CHEBI:17992"/>
        <dbReference type="EC" id="2.4.1.82"/>
    </reaction>
</comment>
<name>A0ABR4FUR2_9EURO</name>
<dbReference type="InterPro" id="IPR017853">
    <property type="entry name" value="GH"/>
</dbReference>
<sequence length="849" mass="93456">MSVSLTTYPPLGQVTRVKGEKINFTVILESDSKHDFEVQIWHNIESADWTALPLENRPSTSVPHLTGDSPQNSSVRLVFSKGLHRPRSDTAEFTVRYREHPDAGWRWGNKEQGVDNGKLVFTAVDLGSDLPGASAEDFGKYFDDLSSDINVEARKSEAPGASLWQLSGSVDPAKEGHSGVVQVPLGTPSSVARSFALVRLGTPWLGPRQGKELNLDKDAILCSFLRTDGVHVVLLGVSGIDDVLTIFESGSNGSVVIKSRNDNSASARFQVLAAAADEFEIAMSALIYEARKLVRPFEVSTKHDPKAEWLSSWYDGLTYCTWNGIGPDLTEDKILSALDELKSHGVNISGLIIDDNWQTLDNEGAGGWERGWKQFEANPKAFPTGLAKTVAAIRERHHHIEHIAVWHALLGYWGGISPDGELAATYKTKEVKLDSDIRSSVLAIDPDDIQRFYNDFYKFLWSSGITGVKADAQSFLDLISDPEDRKRFTTAYQDAWSISSLRYFGPKVISCMSQLPQIIFHSQLPTNKSTIIVRNSDDFFPNIDDSHAWHVFCNAHNALLTRYLNVLPDWDMFQTSHAYAGFHAAARCVSGGPITITDTPGQHGVSIINQMTAQTIQGNTVTLRPSVVGRTLDMYHDIKEGRILRIGTYTGRARTGSGIMGLFNVSSSTKSTTIILEDFPGIYSSSGEERTYIVRAHNSGKITETLNAASIISIKLETKGWEILTAYPTQSFTLKDNTTPTQIAVLGLLGKMTGVAALLGYDAYIQSNGQFRIDVNLKALGVLGVYVSDLAQWDIDDDLMILISGRPVPRKTVWKEDGKVLAVDLVEAWEALGLEAGWSNELRLSIYLG</sequence>
<organism evidence="5 6">
    <name type="scientific">Aspergillus keveii</name>
    <dbReference type="NCBI Taxonomy" id="714993"/>
    <lineage>
        <taxon>Eukaryota</taxon>
        <taxon>Fungi</taxon>
        <taxon>Dikarya</taxon>
        <taxon>Ascomycota</taxon>
        <taxon>Pezizomycotina</taxon>
        <taxon>Eurotiomycetes</taxon>
        <taxon>Eurotiomycetidae</taxon>
        <taxon>Eurotiales</taxon>
        <taxon>Aspergillaceae</taxon>
        <taxon>Aspergillus</taxon>
        <taxon>Aspergillus subgen. Nidulantes</taxon>
    </lineage>
</organism>
<dbReference type="InterPro" id="IPR013785">
    <property type="entry name" value="Aldolase_TIM"/>
</dbReference>